<protein>
    <submittedName>
        <fullName evidence="2">Uncharacterized protein</fullName>
    </submittedName>
</protein>
<dbReference type="STRING" id="69332.A0A388L5Y9"/>
<dbReference type="Proteomes" id="UP000265515">
    <property type="component" value="Unassembled WGS sequence"/>
</dbReference>
<feature type="region of interest" description="Disordered" evidence="1">
    <location>
        <begin position="19"/>
        <end position="43"/>
    </location>
</feature>
<dbReference type="OrthoDB" id="634154at2759"/>
<dbReference type="EMBL" id="BFEA01000275">
    <property type="protein sequence ID" value="GBG77720.1"/>
    <property type="molecule type" value="Genomic_DNA"/>
</dbReference>
<accession>A0A388L5Y9</accession>
<name>A0A388L5Y9_CHABU</name>
<evidence type="ECO:0000256" key="1">
    <source>
        <dbReference type="SAM" id="MobiDB-lite"/>
    </source>
</evidence>
<evidence type="ECO:0000313" key="3">
    <source>
        <dbReference type="Proteomes" id="UP000265515"/>
    </source>
</evidence>
<keyword evidence="3" id="KW-1185">Reference proteome</keyword>
<dbReference type="AlphaFoldDB" id="A0A388L5Y9"/>
<dbReference type="PANTHER" id="PTHR33605">
    <property type="entry name" value="EARLY NODULIN-93"/>
    <property type="match status" value="1"/>
</dbReference>
<gene>
    <name evidence="2" type="ORF">CBR_g24167</name>
</gene>
<dbReference type="PANTHER" id="PTHR33605:SF3">
    <property type="entry name" value="EARLY NODULIN-LIKE PROTEIN"/>
    <property type="match status" value="1"/>
</dbReference>
<dbReference type="InterPro" id="IPR005050">
    <property type="entry name" value="Enod93"/>
</dbReference>
<comment type="caution">
    <text evidence="2">The sequence shown here is derived from an EMBL/GenBank/DDBJ whole genome shotgun (WGS) entry which is preliminary data.</text>
</comment>
<evidence type="ECO:0000313" key="2">
    <source>
        <dbReference type="EMBL" id="GBG77720.1"/>
    </source>
</evidence>
<organism evidence="2 3">
    <name type="scientific">Chara braunii</name>
    <name type="common">Braun's stonewort</name>
    <dbReference type="NCBI Taxonomy" id="69332"/>
    <lineage>
        <taxon>Eukaryota</taxon>
        <taxon>Viridiplantae</taxon>
        <taxon>Streptophyta</taxon>
        <taxon>Charophyceae</taxon>
        <taxon>Charales</taxon>
        <taxon>Characeae</taxon>
        <taxon>Chara</taxon>
    </lineage>
</organism>
<reference evidence="2 3" key="1">
    <citation type="journal article" date="2018" name="Cell">
        <title>The Chara Genome: Secondary Complexity and Implications for Plant Terrestrialization.</title>
        <authorList>
            <person name="Nishiyama T."/>
            <person name="Sakayama H."/>
            <person name="Vries J.D."/>
            <person name="Buschmann H."/>
            <person name="Saint-Marcoux D."/>
            <person name="Ullrich K.K."/>
            <person name="Haas F.B."/>
            <person name="Vanderstraeten L."/>
            <person name="Becker D."/>
            <person name="Lang D."/>
            <person name="Vosolsobe S."/>
            <person name="Rombauts S."/>
            <person name="Wilhelmsson P.K.I."/>
            <person name="Janitza P."/>
            <person name="Kern R."/>
            <person name="Heyl A."/>
            <person name="Rumpler F."/>
            <person name="Villalobos L.I.A.C."/>
            <person name="Clay J.M."/>
            <person name="Skokan R."/>
            <person name="Toyoda A."/>
            <person name="Suzuki Y."/>
            <person name="Kagoshima H."/>
            <person name="Schijlen E."/>
            <person name="Tajeshwar N."/>
            <person name="Catarino B."/>
            <person name="Hetherington A.J."/>
            <person name="Saltykova A."/>
            <person name="Bonnot C."/>
            <person name="Breuninger H."/>
            <person name="Symeonidi A."/>
            <person name="Radhakrishnan G.V."/>
            <person name="Van Nieuwerburgh F."/>
            <person name="Deforce D."/>
            <person name="Chang C."/>
            <person name="Karol K.G."/>
            <person name="Hedrich R."/>
            <person name="Ulvskov P."/>
            <person name="Glockner G."/>
            <person name="Delwiche C.F."/>
            <person name="Petrasek J."/>
            <person name="Van de Peer Y."/>
            <person name="Friml J."/>
            <person name="Beilby M."/>
            <person name="Dolan L."/>
            <person name="Kohara Y."/>
            <person name="Sugano S."/>
            <person name="Fujiyama A."/>
            <person name="Delaux P.-M."/>
            <person name="Quint M."/>
            <person name="TheiBen G."/>
            <person name="Hagemann M."/>
            <person name="Harholt J."/>
            <person name="Dunand C."/>
            <person name="Zachgo S."/>
            <person name="Langdale J."/>
            <person name="Maumus F."/>
            <person name="Straeten D.V.D."/>
            <person name="Gould S.B."/>
            <person name="Rensing S.A."/>
        </authorList>
    </citation>
    <scope>NUCLEOTIDE SEQUENCE [LARGE SCALE GENOMIC DNA]</scope>
    <source>
        <strain evidence="2 3">S276</strain>
    </source>
</reference>
<dbReference type="Gramene" id="GBG77720">
    <property type="protein sequence ID" value="GBG77720"/>
    <property type="gene ID" value="CBR_g24167"/>
</dbReference>
<proteinExistence type="predicted"/>
<sequence>MERLRGWVNGDNVRELRDLGKDGNQLSSSFMVPSPSDRMDSEKRDRLARTKICVDKGVQAGVKAAVVATVLAAVPTIYICRTVPWAKANLNYTAQALIISSGCCQAIFLRRGCMRTTTFGGRGCQSQTTGDAS</sequence>
<dbReference type="Pfam" id="PF03386">
    <property type="entry name" value="ENOD93"/>
    <property type="match status" value="1"/>
</dbReference>